<organism evidence="2 3">
    <name type="scientific">Euplotes crassus</name>
    <dbReference type="NCBI Taxonomy" id="5936"/>
    <lineage>
        <taxon>Eukaryota</taxon>
        <taxon>Sar</taxon>
        <taxon>Alveolata</taxon>
        <taxon>Ciliophora</taxon>
        <taxon>Intramacronucleata</taxon>
        <taxon>Spirotrichea</taxon>
        <taxon>Hypotrichia</taxon>
        <taxon>Euplotida</taxon>
        <taxon>Euplotidae</taxon>
        <taxon>Moneuplotes</taxon>
    </lineage>
</organism>
<comment type="caution">
    <text evidence="2">The sequence shown here is derived from an EMBL/GenBank/DDBJ whole genome shotgun (WGS) entry which is preliminary data.</text>
</comment>
<gene>
    <name evidence="2" type="ORF">ECRASSUSDP1_LOCUS13080</name>
</gene>
<dbReference type="AlphaFoldDB" id="A0AAD1XEI5"/>
<dbReference type="InterPro" id="IPR001680">
    <property type="entry name" value="WD40_rpt"/>
</dbReference>
<dbReference type="Gene3D" id="2.130.10.10">
    <property type="entry name" value="YVTN repeat-like/Quinoprotein amine dehydrogenase"/>
    <property type="match status" value="1"/>
</dbReference>
<dbReference type="SMART" id="SM00320">
    <property type="entry name" value="WD40"/>
    <property type="match status" value="2"/>
</dbReference>
<evidence type="ECO:0000313" key="2">
    <source>
        <dbReference type="EMBL" id="CAI2371755.1"/>
    </source>
</evidence>
<dbReference type="PROSITE" id="PS50294">
    <property type="entry name" value="WD_REPEATS_REGION"/>
    <property type="match status" value="1"/>
</dbReference>
<dbReference type="EMBL" id="CAMPGE010013003">
    <property type="protein sequence ID" value="CAI2371755.1"/>
    <property type="molecule type" value="Genomic_DNA"/>
</dbReference>
<accession>A0AAD1XEI5</accession>
<protein>
    <submittedName>
        <fullName evidence="2">Uncharacterized protein</fullName>
    </submittedName>
</protein>
<dbReference type="Pfam" id="PF00400">
    <property type="entry name" value="WD40"/>
    <property type="match status" value="1"/>
</dbReference>
<evidence type="ECO:0000256" key="1">
    <source>
        <dbReference type="PROSITE-ProRule" id="PRU00221"/>
    </source>
</evidence>
<dbReference type="PROSITE" id="PS50082">
    <property type="entry name" value="WD_REPEATS_2"/>
    <property type="match status" value="1"/>
</dbReference>
<name>A0AAD1XEI5_EUPCR</name>
<dbReference type="Proteomes" id="UP001295684">
    <property type="component" value="Unassembled WGS sequence"/>
</dbReference>
<feature type="repeat" description="WD" evidence="1">
    <location>
        <begin position="336"/>
        <end position="373"/>
    </location>
</feature>
<evidence type="ECO:0000313" key="3">
    <source>
        <dbReference type="Proteomes" id="UP001295684"/>
    </source>
</evidence>
<dbReference type="InterPro" id="IPR015943">
    <property type="entry name" value="WD40/YVTN_repeat-like_dom_sf"/>
</dbReference>
<sequence>MEKQGSKKTKIDPPLILKSKLESGCKAASFIDQHTIVCSDGTGSLEVFNFEKSETLVTFKPSESKIILGVHISQELQHPELQQSYKLAIVLYKDGEIDVLVAMVDGIVDQEKWKKIYTVKSPLSFMMQVPKLEKMFSKYLLGFINEEGKESTDGILPDPISAVFSSISDIDKSNKKGAINVVEFSDRNFIFVGYESGTIIPCYYSVSTGKVLPLTKGFVLDPVDENPSIILSIFPIFQPEEHDFHLAISCYTQDISILSVKEIDSDLEEKCQMKRIKGSKEFCEISLVSVIKDAMFKPGTCEIKYYSHLLFIGSFDHRVRLYRVKKPHKPKLVGLLKHHKAAINSVSLYSNGSQCEVLVGSEDGSISLWTLNF</sequence>
<reference evidence="2" key="1">
    <citation type="submission" date="2023-07" db="EMBL/GenBank/DDBJ databases">
        <authorList>
            <consortium name="AG Swart"/>
            <person name="Singh M."/>
            <person name="Singh A."/>
            <person name="Seah K."/>
            <person name="Emmerich C."/>
        </authorList>
    </citation>
    <scope>NUCLEOTIDE SEQUENCE</scope>
    <source>
        <strain evidence="2">DP1</strain>
    </source>
</reference>
<proteinExistence type="predicted"/>
<keyword evidence="3" id="KW-1185">Reference proteome</keyword>
<keyword evidence="1" id="KW-0853">WD repeat</keyword>
<dbReference type="SUPFAM" id="SSF50978">
    <property type="entry name" value="WD40 repeat-like"/>
    <property type="match status" value="1"/>
</dbReference>
<dbReference type="InterPro" id="IPR036322">
    <property type="entry name" value="WD40_repeat_dom_sf"/>
</dbReference>